<keyword evidence="2" id="KW-0328">Glycosyltransferase</keyword>
<keyword evidence="2" id="KW-0808">Transferase</keyword>
<dbReference type="EMBL" id="JAHZSS010000023">
    <property type="protein sequence ID" value="MBW8192489.1"/>
    <property type="molecule type" value="Genomic_DNA"/>
</dbReference>
<dbReference type="InterPro" id="IPR050834">
    <property type="entry name" value="Glycosyltransf_2"/>
</dbReference>
<dbReference type="PANTHER" id="PTHR43685:SF2">
    <property type="entry name" value="GLYCOSYLTRANSFERASE 2-LIKE DOMAIN-CONTAINING PROTEIN"/>
    <property type="match status" value="1"/>
</dbReference>
<comment type="caution">
    <text evidence="2">The sequence shown here is derived from an EMBL/GenBank/DDBJ whole genome shotgun (WGS) entry which is preliminary data.</text>
</comment>
<organism evidence="2 3">
    <name type="scientific">Neiella holothuriorum</name>
    <dbReference type="NCBI Taxonomy" id="2870530"/>
    <lineage>
        <taxon>Bacteria</taxon>
        <taxon>Pseudomonadati</taxon>
        <taxon>Pseudomonadota</taxon>
        <taxon>Gammaproteobacteria</taxon>
        <taxon>Alteromonadales</taxon>
        <taxon>Echinimonadaceae</taxon>
        <taxon>Neiella</taxon>
    </lineage>
</organism>
<accession>A0ABS7EJG4</accession>
<dbReference type="InterPro" id="IPR001173">
    <property type="entry name" value="Glyco_trans_2-like"/>
</dbReference>
<evidence type="ECO:0000259" key="1">
    <source>
        <dbReference type="Pfam" id="PF00535"/>
    </source>
</evidence>
<feature type="domain" description="Glycosyltransferase 2-like" evidence="1">
    <location>
        <begin position="10"/>
        <end position="147"/>
    </location>
</feature>
<dbReference type="Pfam" id="PF00535">
    <property type="entry name" value="Glycos_transf_2"/>
    <property type="match status" value="1"/>
</dbReference>
<keyword evidence="3" id="KW-1185">Reference proteome</keyword>
<protein>
    <submittedName>
        <fullName evidence="2">Glycosyltransferase</fullName>
        <ecNumber evidence="2">2.4.-.-</ecNumber>
    </submittedName>
</protein>
<evidence type="ECO:0000313" key="2">
    <source>
        <dbReference type="EMBL" id="MBW8192489.1"/>
    </source>
</evidence>
<proteinExistence type="predicted"/>
<sequence>MRQSKAPRCSVIMPNHNCLAYLKQAVASVQAQTMTDWELIVADDDSNDGSREWLAVAAQHDSRIRPMHVNVHHPAPSRNAAIQVAQGQWLAFLDADDHWQPAKLQRQLAFHEANPTTVLSFTDYRHVNEQSRDLGSCFEFWQLNRLQASNGFQSLDNAFEVFFGCNCVGTSTVMVRTDAIWQVGGFDVSLPSAEDWDLWLKLAAAGPIGYSSDCATTYLMRVGSESSKLSLRVEALERILARHANNLSNHASAKRSALARIANAKSDVAQASNRMGAALQAKVHAFMLQPSTRQARELIALLKPSF</sequence>
<reference evidence="2" key="1">
    <citation type="submission" date="2021-07" db="EMBL/GenBank/DDBJ databases">
        <title>Neiella marina sp. nov., isolated from the intestinal content of sea cucumber Apostichopus japonicus.</title>
        <authorList>
            <person name="Bai X."/>
        </authorList>
    </citation>
    <scope>NUCLEOTIDE SEQUENCE</scope>
    <source>
        <strain evidence="2">126</strain>
    </source>
</reference>
<dbReference type="PANTHER" id="PTHR43685">
    <property type="entry name" value="GLYCOSYLTRANSFERASE"/>
    <property type="match status" value="1"/>
</dbReference>
<dbReference type="Gene3D" id="3.90.550.10">
    <property type="entry name" value="Spore Coat Polysaccharide Biosynthesis Protein SpsA, Chain A"/>
    <property type="match status" value="1"/>
</dbReference>
<evidence type="ECO:0000313" key="3">
    <source>
        <dbReference type="Proteomes" id="UP001166251"/>
    </source>
</evidence>
<dbReference type="GO" id="GO:0016757">
    <property type="term" value="F:glycosyltransferase activity"/>
    <property type="evidence" value="ECO:0007669"/>
    <property type="project" value="UniProtKB-KW"/>
</dbReference>
<dbReference type="RefSeq" id="WP_220105111.1">
    <property type="nucleotide sequence ID" value="NZ_JAHZSS010000023.1"/>
</dbReference>
<dbReference type="InterPro" id="IPR029044">
    <property type="entry name" value="Nucleotide-diphossugar_trans"/>
</dbReference>
<dbReference type="Proteomes" id="UP001166251">
    <property type="component" value="Unassembled WGS sequence"/>
</dbReference>
<name>A0ABS7EJG4_9GAMM</name>
<gene>
    <name evidence="2" type="ORF">K0504_15730</name>
</gene>
<dbReference type="SUPFAM" id="SSF53448">
    <property type="entry name" value="Nucleotide-diphospho-sugar transferases"/>
    <property type="match status" value="1"/>
</dbReference>
<dbReference type="EC" id="2.4.-.-" evidence="2"/>